<proteinExistence type="predicted"/>
<dbReference type="AlphaFoldDB" id="A0A369KRN9"/>
<protein>
    <recommendedName>
        <fullName evidence="4">Lipoprotein</fullName>
    </recommendedName>
</protein>
<accession>A0A369KRN9</accession>
<evidence type="ECO:0008006" key="4">
    <source>
        <dbReference type="Google" id="ProtNLM"/>
    </source>
</evidence>
<dbReference type="EMBL" id="QOVW01000061">
    <property type="protein sequence ID" value="RDB36408.1"/>
    <property type="molecule type" value="Genomic_DNA"/>
</dbReference>
<organism evidence="2 3">
    <name type="scientific">Spirobacillus cienkowskii</name>
    <dbReference type="NCBI Taxonomy" id="495820"/>
    <lineage>
        <taxon>Bacteria</taxon>
        <taxon>Pseudomonadati</taxon>
        <taxon>Bdellovibrionota</taxon>
        <taxon>Oligoflexia</taxon>
        <taxon>Silvanigrellales</taxon>
        <taxon>Spirobacillus</taxon>
    </lineage>
</organism>
<evidence type="ECO:0000313" key="3">
    <source>
        <dbReference type="Proteomes" id="UP000253934"/>
    </source>
</evidence>
<gene>
    <name evidence="2" type="ORF">DCC88_05250</name>
</gene>
<sequence length="59" mass="6675">MIKKSLLLFIAAFSCYLCVSCTNEQPKRINKNHQTCKSYIDKKNGKSTCNPIGYEDTPS</sequence>
<name>A0A369KRN9_9BACT</name>
<dbReference type="PROSITE" id="PS51257">
    <property type="entry name" value="PROKAR_LIPOPROTEIN"/>
    <property type="match status" value="1"/>
</dbReference>
<feature type="chain" id="PRO_5016605582" description="Lipoprotein" evidence="1">
    <location>
        <begin position="20"/>
        <end position="59"/>
    </location>
</feature>
<dbReference type="Proteomes" id="UP000253934">
    <property type="component" value="Unassembled WGS sequence"/>
</dbReference>
<evidence type="ECO:0000256" key="1">
    <source>
        <dbReference type="SAM" id="SignalP"/>
    </source>
</evidence>
<feature type="signal peptide" evidence="1">
    <location>
        <begin position="1"/>
        <end position="19"/>
    </location>
</feature>
<reference evidence="2" key="1">
    <citation type="submission" date="2018-04" db="EMBL/GenBank/DDBJ databases">
        <title>Draft genome sequence of the Candidatus Spirobacillus cienkowskii, a pathogen of freshwater Daphnia species, reconstructed from hemolymph metagenomic reads.</title>
        <authorList>
            <person name="Bresciani L."/>
            <person name="Lemos L.N."/>
            <person name="Wale N."/>
            <person name="Lin J.Y."/>
            <person name="Fernandes G.R."/>
            <person name="Duffy M.A."/>
            <person name="Rodrigues J.M."/>
        </authorList>
    </citation>
    <scope>NUCLEOTIDE SEQUENCE [LARGE SCALE GENOMIC DNA]</scope>
    <source>
        <strain evidence="2">Binning01</strain>
    </source>
</reference>
<comment type="caution">
    <text evidence="2">The sequence shown here is derived from an EMBL/GenBank/DDBJ whole genome shotgun (WGS) entry which is preliminary data.</text>
</comment>
<evidence type="ECO:0000313" key="2">
    <source>
        <dbReference type="EMBL" id="RDB36408.1"/>
    </source>
</evidence>
<keyword evidence="1" id="KW-0732">Signal</keyword>
<keyword evidence="3" id="KW-1185">Reference proteome</keyword>